<gene>
    <name evidence="1" type="ORF">KAM351_26040</name>
</gene>
<sequence>MSGITKKVRGLNQYLAEEEENKLEKLAESIPGFETREKAEKEQQYRIKAITKAVLQMVDGNRKLPPEVKETLKALRKVRRKLKSCTADSLCGSAACPQCFRLHRLRKLAELEGLRKKKQTYRVVTLIYYDAMLEQDELLAWNYSRFKERVRKMIRRAGFVGKIVGGFELDFHVDTQRWMPHLHLLVPNEKPPLKALRRAITRDKNMRTRPGIVSRPVLVQELENFDKQVTYCFKGMWQELRSYKDVEGDRRTRKHRLSPVLLAQALCKQDEIGFTGLTFTAGVRKRRK</sequence>
<dbReference type="Proteomes" id="UP000886934">
    <property type="component" value="Unassembled WGS sequence"/>
</dbReference>
<comment type="caution">
    <text evidence="1">The sequence shown here is derived from an EMBL/GenBank/DDBJ whole genome shotgun (WGS) entry which is preliminary data.</text>
</comment>
<reference evidence="1" key="1">
    <citation type="submission" date="2021-07" db="EMBL/GenBank/DDBJ databases">
        <title>Draft genome sequence of carbapenem-resistant Aeromonas spp. in Japan.</title>
        <authorList>
            <person name="Maehana S."/>
            <person name="Suzuki M."/>
            <person name="Kitasato H."/>
        </authorList>
    </citation>
    <scope>NUCLEOTIDE SEQUENCE</scope>
    <source>
        <strain evidence="1">KAM351</strain>
    </source>
</reference>
<name>A0AA37CZA1_AERCA</name>
<dbReference type="AlphaFoldDB" id="A0AA37CZA1"/>
<accession>A0AA37CZA1</accession>
<dbReference type="RefSeq" id="WP_202040631.1">
    <property type="nucleotide sequence ID" value="NZ_BPND01000001.1"/>
</dbReference>
<evidence type="ECO:0008006" key="3">
    <source>
        <dbReference type="Google" id="ProtNLM"/>
    </source>
</evidence>
<evidence type="ECO:0000313" key="1">
    <source>
        <dbReference type="EMBL" id="GJA63993.1"/>
    </source>
</evidence>
<organism evidence="1 2">
    <name type="scientific">Aeromonas caviae</name>
    <name type="common">Aeromonas punctata</name>
    <dbReference type="NCBI Taxonomy" id="648"/>
    <lineage>
        <taxon>Bacteria</taxon>
        <taxon>Pseudomonadati</taxon>
        <taxon>Pseudomonadota</taxon>
        <taxon>Gammaproteobacteria</taxon>
        <taxon>Aeromonadales</taxon>
        <taxon>Aeromonadaceae</taxon>
        <taxon>Aeromonas</taxon>
    </lineage>
</organism>
<proteinExistence type="predicted"/>
<protein>
    <recommendedName>
        <fullName evidence="3">Replication protein</fullName>
    </recommendedName>
</protein>
<evidence type="ECO:0000313" key="2">
    <source>
        <dbReference type="Proteomes" id="UP000886934"/>
    </source>
</evidence>
<dbReference type="EMBL" id="BPNN01000037">
    <property type="protein sequence ID" value="GJA63993.1"/>
    <property type="molecule type" value="Genomic_DNA"/>
</dbReference>